<keyword evidence="7" id="KW-0902">Two-component regulatory system</keyword>
<evidence type="ECO:0000256" key="5">
    <source>
        <dbReference type="ARBA" id="ARBA00022777"/>
    </source>
</evidence>
<dbReference type="AlphaFoldDB" id="A0A939GAK8"/>
<evidence type="ECO:0000313" key="13">
    <source>
        <dbReference type="Proteomes" id="UP000664795"/>
    </source>
</evidence>
<keyword evidence="10" id="KW-0732">Signal</keyword>
<dbReference type="Pfam" id="PF07495">
    <property type="entry name" value="Y_Y_Y"/>
    <property type="match status" value="1"/>
</dbReference>
<dbReference type="PROSITE" id="PS50109">
    <property type="entry name" value="HIS_KIN"/>
    <property type="match status" value="1"/>
</dbReference>
<comment type="caution">
    <text evidence="12">The sequence shown here is derived from an EMBL/GenBank/DDBJ whole genome shotgun (WGS) entry which is preliminary data.</text>
</comment>
<dbReference type="InterPro" id="IPR011123">
    <property type="entry name" value="Y_Y_Y"/>
</dbReference>
<dbReference type="InterPro" id="IPR013783">
    <property type="entry name" value="Ig-like_fold"/>
</dbReference>
<keyword evidence="2" id="KW-1003">Cell membrane</keyword>
<accession>A0A939GAK8</accession>
<keyword evidence="4 9" id="KW-0812">Transmembrane</keyword>
<reference evidence="12 13" key="1">
    <citation type="submission" date="2021-03" db="EMBL/GenBank/DDBJ databases">
        <title>Fibrella sp. HMF5036 genome sequencing and assembly.</title>
        <authorList>
            <person name="Kang H."/>
            <person name="Kim H."/>
            <person name="Bae S."/>
            <person name="Joh K."/>
        </authorList>
    </citation>
    <scope>NUCLEOTIDE SEQUENCE [LARGE SCALE GENOMIC DNA]</scope>
    <source>
        <strain evidence="12 13">HMF5036</strain>
    </source>
</reference>
<evidence type="ECO:0000256" key="6">
    <source>
        <dbReference type="ARBA" id="ARBA00022989"/>
    </source>
</evidence>
<dbReference type="Gene3D" id="2.130.10.10">
    <property type="entry name" value="YVTN repeat-like/Quinoprotein amine dehydrogenase"/>
    <property type="match status" value="2"/>
</dbReference>
<dbReference type="GO" id="GO:0000155">
    <property type="term" value="F:phosphorelay sensor kinase activity"/>
    <property type="evidence" value="ECO:0007669"/>
    <property type="project" value="InterPro"/>
</dbReference>
<dbReference type="Gene3D" id="2.60.40.10">
    <property type="entry name" value="Immunoglobulins"/>
    <property type="match status" value="1"/>
</dbReference>
<dbReference type="SUPFAM" id="SSF63829">
    <property type="entry name" value="Calcium-dependent phosphotriesterase"/>
    <property type="match status" value="2"/>
</dbReference>
<keyword evidence="8 9" id="KW-0472">Membrane</keyword>
<sequence>MRCRLFCLLLVSPLIGLTQPTPPPEPFQFEHYGQREGWEMDYVNDITSCGGFVWFATQNGLNRFDGVGFRAFRKGGRHSLTDNLVQALLTDAQGRLWIGTGSGIDLYDPKTEQMQTFAEAFGMNPLAGRVAVHALLEDAQRRIWILTNAQGLFCFDPRTRQIQHFFPGNNELINSSLSPDGQVFVTTFTEVYQFNEAARSFRPLAIRQRLGASVLLRDMLFDKQGTVWLGTSGGAFTFNRAEWAMPGRGTRRHYTQGNTPTTLTDGDVTNLLCDHTGRVWVGTRKGGICLYSPKTGQFQQLQHDPFNPRSLAEGMISFMYEGPQGIVWAGVGNAGISKYDPGRFVFGLLQKNSFAPANTLPDNKVLRLEGLNDDLYIGTDVGGFARYSIPRRTLTNYPPTYLPRASALHDQVWGITADKTGKLWFANWRELTAYDPRRQTAQTYPVHNPHQQFAFGTHVLYDQQGTPSEVWVGGHSGLTRFDLRTKRWRNWDDNPALRAISTYNIRFMYQATPSQIWFATLRTALVGYDLRTRQTIHYDSTRGLTCPYIRSLWQAGQTLWVGTPCGLYRVDLRRGRVVRHYTTATGLPNDVIYGILPDNRGNLWLSSNAGLACFSPSRGVVVKTYDVTDGLQSNEFNTNACYRHRDGTLFFGGVNGITYFQPGQFRTNTFVPPVRITAVSVFDSACNPSQPHLSLGPDQNFLTFEFAALNFSNSRKNQYQYQLEGIDHTWVRTTTRRTANYTKLPPGNYVFRVKGSNDDGLWNETEATLRFTIRPPFWATTWFRAGLIGLLLGGAYGLYRYRLGQLRRQQQHTLTVTVRTQELERQRFAKELHDGIGANLAVLKLYLSGLNQPGFSVSDIHSRASAVLDASMSELRSLVHDMHPRGLRNDGLVTTLWQMVQLLNESHQLTIAYTARDLPPKLPESLEINLFRVVQELLQNAIKHAHATHISLSLHTEADTVQVIYHDNGQGFDLTQVRAGSNGLLNIQQRIDLLKGTCQIDSAPGAGTTIRVSVPLFA</sequence>
<dbReference type="InterPro" id="IPR005467">
    <property type="entry name" value="His_kinase_dom"/>
</dbReference>
<dbReference type="InterPro" id="IPR011712">
    <property type="entry name" value="Sig_transdc_His_kin_sub3_dim/P"/>
</dbReference>
<evidence type="ECO:0000256" key="1">
    <source>
        <dbReference type="ARBA" id="ARBA00004651"/>
    </source>
</evidence>
<dbReference type="SMART" id="SM00387">
    <property type="entry name" value="HATPase_c"/>
    <property type="match status" value="1"/>
</dbReference>
<evidence type="ECO:0000256" key="2">
    <source>
        <dbReference type="ARBA" id="ARBA00022475"/>
    </source>
</evidence>
<dbReference type="Gene3D" id="3.30.565.10">
    <property type="entry name" value="Histidine kinase-like ATPase, C-terminal domain"/>
    <property type="match status" value="1"/>
</dbReference>
<dbReference type="Pfam" id="PF02518">
    <property type="entry name" value="HATPase_c"/>
    <property type="match status" value="1"/>
</dbReference>
<dbReference type="InterPro" id="IPR050482">
    <property type="entry name" value="Sensor_HK_TwoCompSys"/>
</dbReference>
<dbReference type="GO" id="GO:0005886">
    <property type="term" value="C:plasma membrane"/>
    <property type="evidence" value="ECO:0007669"/>
    <property type="project" value="UniProtKB-SubCell"/>
</dbReference>
<evidence type="ECO:0000256" key="9">
    <source>
        <dbReference type="SAM" id="Phobius"/>
    </source>
</evidence>
<comment type="subcellular location">
    <subcellularLocation>
        <location evidence="1">Cell membrane</location>
        <topology evidence="1">Multi-pass membrane protein</topology>
    </subcellularLocation>
</comment>
<dbReference type="InterPro" id="IPR011110">
    <property type="entry name" value="Reg_prop"/>
</dbReference>
<feature type="chain" id="PRO_5037988462" description="Histidine kinase domain-containing protein" evidence="10">
    <location>
        <begin position="19"/>
        <end position="1018"/>
    </location>
</feature>
<dbReference type="EMBL" id="JAFMYU010000019">
    <property type="protein sequence ID" value="MBO0933345.1"/>
    <property type="molecule type" value="Genomic_DNA"/>
</dbReference>
<dbReference type="PANTHER" id="PTHR24421">
    <property type="entry name" value="NITRATE/NITRITE SENSOR PROTEIN NARX-RELATED"/>
    <property type="match status" value="1"/>
</dbReference>
<dbReference type="CDD" id="cd16917">
    <property type="entry name" value="HATPase_UhpB-NarQ-NarX-like"/>
    <property type="match status" value="1"/>
</dbReference>
<keyword evidence="5" id="KW-0418">Kinase</keyword>
<dbReference type="InterPro" id="IPR003594">
    <property type="entry name" value="HATPase_dom"/>
</dbReference>
<dbReference type="Pfam" id="PF07494">
    <property type="entry name" value="Reg_prop"/>
    <property type="match status" value="3"/>
</dbReference>
<feature type="transmembrane region" description="Helical" evidence="9">
    <location>
        <begin position="777"/>
        <end position="799"/>
    </location>
</feature>
<dbReference type="PANTHER" id="PTHR24421:SF37">
    <property type="entry name" value="SENSOR HISTIDINE KINASE NARS"/>
    <property type="match status" value="1"/>
</dbReference>
<protein>
    <recommendedName>
        <fullName evidence="11">Histidine kinase domain-containing protein</fullName>
    </recommendedName>
</protein>
<dbReference type="InterPro" id="IPR015943">
    <property type="entry name" value="WD40/YVTN_repeat-like_dom_sf"/>
</dbReference>
<dbReference type="SUPFAM" id="SSF55874">
    <property type="entry name" value="ATPase domain of HSP90 chaperone/DNA topoisomerase II/histidine kinase"/>
    <property type="match status" value="1"/>
</dbReference>
<keyword evidence="13" id="KW-1185">Reference proteome</keyword>
<evidence type="ECO:0000256" key="7">
    <source>
        <dbReference type="ARBA" id="ARBA00023012"/>
    </source>
</evidence>
<feature type="domain" description="Histidine kinase" evidence="11">
    <location>
        <begin position="827"/>
        <end position="1018"/>
    </location>
</feature>
<evidence type="ECO:0000256" key="8">
    <source>
        <dbReference type="ARBA" id="ARBA00023136"/>
    </source>
</evidence>
<keyword evidence="3" id="KW-0808">Transferase</keyword>
<feature type="signal peptide" evidence="10">
    <location>
        <begin position="1"/>
        <end position="18"/>
    </location>
</feature>
<evidence type="ECO:0000256" key="4">
    <source>
        <dbReference type="ARBA" id="ARBA00022692"/>
    </source>
</evidence>
<proteinExistence type="predicted"/>
<name>A0A939GAK8_9BACT</name>
<dbReference type="InterPro" id="IPR036890">
    <property type="entry name" value="HATPase_C_sf"/>
</dbReference>
<evidence type="ECO:0000313" key="12">
    <source>
        <dbReference type="EMBL" id="MBO0933345.1"/>
    </source>
</evidence>
<dbReference type="Proteomes" id="UP000664795">
    <property type="component" value="Unassembled WGS sequence"/>
</dbReference>
<evidence type="ECO:0000256" key="10">
    <source>
        <dbReference type="SAM" id="SignalP"/>
    </source>
</evidence>
<dbReference type="RefSeq" id="WP_207337312.1">
    <property type="nucleotide sequence ID" value="NZ_JAFMYU010000019.1"/>
</dbReference>
<dbReference type="Gene3D" id="1.20.5.1930">
    <property type="match status" value="1"/>
</dbReference>
<evidence type="ECO:0000256" key="3">
    <source>
        <dbReference type="ARBA" id="ARBA00022679"/>
    </source>
</evidence>
<organism evidence="12 13">
    <name type="scientific">Fibrella aquatilis</name>
    <dbReference type="NCBI Taxonomy" id="2817059"/>
    <lineage>
        <taxon>Bacteria</taxon>
        <taxon>Pseudomonadati</taxon>
        <taxon>Bacteroidota</taxon>
        <taxon>Cytophagia</taxon>
        <taxon>Cytophagales</taxon>
        <taxon>Spirosomataceae</taxon>
        <taxon>Fibrella</taxon>
    </lineage>
</organism>
<keyword evidence="6 9" id="KW-1133">Transmembrane helix</keyword>
<evidence type="ECO:0000259" key="11">
    <source>
        <dbReference type="PROSITE" id="PS50109"/>
    </source>
</evidence>
<dbReference type="Pfam" id="PF07730">
    <property type="entry name" value="HisKA_3"/>
    <property type="match status" value="1"/>
</dbReference>
<gene>
    <name evidence="12" type="ORF">J2I48_20210</name>
</gene>
<dbReference type="GO" id="GO:0046983">
    <property type="term" value="F:protein dimerization activity"/>
    <property type="evidence" value="ECO:0007669"/>
    <property type="project" value="InterPro"/>
</dbReference>